<keyword evidence="3" id="KW-1185">Reference proteome</keyword>
<dbReference type="AlphaFoldDB" id="A0A3P7LYC4"/>
<gene>
    <name evidence="2" type="ORF">DILT_LOCUS6982</name>
</gene>
<dbReference type="EMBL" id="UYRU01050836">
    <property type="protein sequence ID" value="VDN11151.1"/>
    <property type="molecule type" value="Genomic_DNA"/>
</dbReference>
<evidence type="ECO:0000313" key="3">
    <source>
        <dbReference type="Proteomes" id="UP000281553"/>
    </source>
</evidence>
<protein>
    <submittedName>
        <fullName evidence="2">Uncharacterized protein</fullName>
    </submittedName>
</protein>
<reference evidence="2 3" key="1">
    <citation type="submission" date="2018-11" db="EMBL/GenBank/DDBJ databases">
        <authorList>
            <consortium name="Pathogen Informatics"/>
        </authorList>
    </citation>
    <scope>NUCLEOTIDE SEQUENCE [LARGE SCALE GENOMIC DNA]</scope>
</reference>
<sequence>MSSICNKAEERDSKEDESVARNPGGLSQSDEMDSCGQQETCNLPQILPAQSDVTEAESRSAETTITGTNDAAEDESSHCRDDCPYEGEASRNGSTSSTGSSGSYT</sequence>
<feature type="compositionally biased region" description="Basic and acidic residues" evidence="1">
    <location>
        <begin position="7"/>
        <end position="19"/>
    </location>
</feature>
<feature type="region of interest" description="Disordered" evidence="1">
    <location>
        <begin position="1"/>
        <end position="105"/>
    </location>
</feature>
<dbReference type="Proteomes" id="UP000281553">
    <property type="component" value="Unassembled WGS sequence"/>
</dbReference>
<evidence type="ECO:0000256" key="1">
    <source>
        <dbReference type="SAM" id="MobiDB-lite"/>
    </source>
</evidence>
<feature type="compositionally biased region" description="Polar residues" evidence="1">
    <location>
        <begin position="25"/>
        <end position="43"/>
    </location>
</feature>
<feature type="compositionally biased region" description="Low complexity" evidence="1">
    <location>
        <begin position="93"/>
        <end position="105"/>
    </location>
</feature>
<proteinExistence type="predicted"/>
<accession>A0A3P7LYC4</accession>
<evidence type="ECO:0000313" key="2">
    <source>
        <dbReference type="EMBL" id="VDN11151.1"/>
    </source>
</evidence>
<organism evidence="2 3">
    <name type="scientific">Dibothriocephalus latus</name>
    <name type="common">Fish tapeworm</name>
    <name type="synonym">Diphyllobothrium latum</name>
    <dbReference type="NCBI Taxonomy" id="60516"/>
    <lineage>
        <taxon>Eukaryota</taxon>
        <taxon>Metazoa</taxon>
        <taxon>Spiralia</taxon>
        <taxon>Lophotrochozoa</taxon>
        <taxon>Platyhelminthes</taxon>
        <taxon>Cestoda</taxon>
        <taxon>Eucestoda</taxon>
        <taxon>Diphyllobothriidea</taxon>
        <taxon>Diphyllobothriidae</taxon>
        <taxon>Dibothriocephalus</taxon>
    </lineage>
</organism>
<name>A0A3P7LYC4_DIBLA</name>